<evidence type="ECO:0000313" key="1">
    <source>
        <dbReference type="EMBL" id="KAK3895752.1"/>
    </source>
</evidence>
<keyword evidence="2" id="KW-1185">Reference proteome</keyword>
<dbReference type="AlphaFoldDB" id="A0AAE1GNE6"/>
<evidence type="ECO:0000313" key="2">
    <source>
        <dbReference type="Proteomes" id="UP001286313"/>
    </source>
</evidence>
<proteinExistence type="predicted"/>
<gene>
    <name evidence="1" type="ORF">Pcinc_000675</name>
</gene>
<name>A0AAE1GNE6_PETCI</name>
<protein>
    <submittedName>
        <fullName evidence="1">Uncharacterized protein</fullName>
    </submittedName>
</protein>
<dbReference type="Proteomes" id="UP001286313">
    <property type="component" value="Unassembled WGS sequence"/>
</dbReference>
<sequence>MDGNVPRRRTRCWRHLFLSTSCTSLFRKQYSTDTNTPWWRQSVNGSAIIQKLKTHNILHGRGRRAGQGLARHIKVIKSPPNRKTNKPTEIKLHCHFEIPTVRPYDRVAEVLGMTARAVQTMVQRNTSSLPGTPAALPTPPVFDSFTIGAIRRHVHAKFAVNKLSQFVSSRTT</sequence>
<organism evidence="1 2">
    <name type="scientific">Petrolisthes cinctipes</name>
    <name type="common">Flat porcelain crab</name>
    <dbReference type="NCBI Taxonomy" id="88211"/>
    <lineage>
        <taxon>Eukaryota</taxon>
        <taxon>Metazoa</taxon>
        <taxon>Ecdysozoa</taxon>
        <taxon>Arthropoda</taxon>
        <taxon>Crustacea</taxon>
        <taxon>Multicrustacea</taxon>
        <taxon>Malacostraca</taxon>
        <taxon>Eumalacostraca</taxon>
        <taxon>Eucarida</taxon>
        <taxon>Decapoda</taxon>
        <taxon>Pleocyemata</taxon>
        <taxon>Anomura</taxon>
        <taxon>Galatheoidea</taxon>
        <taxon>Porcellanidae</taxon>
        <taxon>Petrolisthes</taxon>
    </lineage>
</organism>
<comment type="caution">
    <text evidence="1">The sequence shown here is derived from an EMBL/GenBank/DDBJ whole genome shotgun (WGS) entry which is preliminary data.</text>
</comment>
<accession>A0AAE1GNE6</accession>
<dbReference type="EMBL" id="JAWQEG010000033">
    <property type="protein sequence ID" value="KAK3895752.1"/>
    <property type="molecule type" value="Genomic_DNA"/>
</dbReference>
<reference evidence="1" key="1">
    <citation type="submission" date="2023-10" db="EMBL/GenBank/DDBJ databases">
        <title>Genome assemblies of two species of porcelain crab, Petrolisthes cinctipes and Petrolisthes manimaculis (Anomura: Porcellanidae).</title>
        <authorList>
            <person name="Angst P."/>
        </authorList>
    </citation>
    <scope>NUCLEOTIDE SEQUENCE</scope>
    <source>
        <strain evidence="1">PB745_01</strain>
        <tissue evidence="1">Gill</tissue>
    </source>
</reference>